<dbReference type="Proteomes" id="UP000828048">
    <property type="component" value="Chromosome 2"/>
</dbReference>
<keyword evidence="2" id="KW-1185">Reference proteome</keyword>
<accession>A0ACB7WX29</accession>
<protein>
    <submittedName>
        <fullName evidence="1">Uncharacterized protein</fullName>
    </submittedName>
</protein>
<dbReference type="EMBL" id="CM037152">
    <property type="protein sequence ID" value="KAH7832889.1"/>
    <property type="molecule type" value="Genomic_DNA"/>
</dbReference>
<organism evidence="1 2">
    <name type="scientific">Vaccinium darrowii</name>
    <dbReference type="NCBI Taxonomy" id="229202"/>
    <lineage>
        <taxon>Eukaryota</taxon>
        <taxon>Viridiplantae</taxon>
        <taxon>Streptophyta</taxon>
        <taxon>Embryophyta</taxon>
        <taxon>Tracheophyta</taxon>
        <taxon>Spermatophyta</taxon>
        <taxon>Magnoliopsida</taxon>
        <taxon>eudicotyledons</taxon>
        <taxon>Gunneridae</taxon>
        <taxon>Pentapetalae</taxon>
        <taxon>asterids</taxon>
        <taxon>Ericales</taxon>
        <taxon>Ericaceae</taxon>
        <taxon>Vaccinioideae</taxon>
        <taxon>Vaccinieae</taxon>
        <taxon>Vaccinium</taxon>
    </lineage>
</organism>
<evidence type="ECO:0000313" key="2">
    <source>
        <dbReference type="Proteomes" id="UP000828048"/>
    </source>
</evidence>
<evidence type="ECO:0000313" key="1">
    <source>
        <dbReference type="EMBL" id="KAH7832889.1"/>
    </source>
</evidence>
<gene>
    <name evidence="1" type="ORF">Vadar_001097</name>
</gene>
<comment type="caution">
    <text evidence="1">The sequence shown here is derived from an EMBL/GenBank/DDBJ whole genome shotgun (WGS) entry which is preliminary data.</text>
</comment>
<name>A0ACB7WX29_9ERIC</name>
<reference evidence="1 2" key="1">
    <citation type="journal article" date="2021" name="Hortic Res">
        <title>High-quality reference genome and annotation aids understanding of berry development for evergreen blueberry (Vaccinium darrowii).</title>
        <authorList>
            <person name="Yu J."/>
            <person name="Hulse-Kemp A.M."/>
            <person name="Babiker E."/>
            <person name="Staton M."/>
        </authorList>
    </citation>
    <scope>NUCLEOTIDE SEQUENCE [LARGE SCALE GENOMIC DNA]</scope>
    <source>
        <strain evidence="2">cv. NJ 8807/NJ 8810</strain>
        <tissue evidence="1">Young leaf</tissue>
    </source>
</reference>
<proteinExistence type="predicted"/>
<sequence>MSKLDLPPYKVVYSCLVGFGFDLTTKSIKVVKFANLRCDKAVEYEYINCAEVYDLGSGSWKVLHVDDSLQQVVVLDGPTNGMYNNNDGVFHWYSHDDSRGNIRRHLLVLSFDMSRELFHMTPMPEKYNAFGTLFHFSLLRDSLAVNFSVLKAGHRTTEIWVMKNDFYRGIESGESFSSYSWSHELTVELPAHRPCFSMGFLNKNELLLWELDWEPTPFLYDIVTKKARDLGELNFIYKESLVSVKGGYGNNSIL</sequence>